<organism evidence="3 4">
    <name type="scientific">Paralimibaculum aggregatum</name>
    <dbReference type="NCBI Taxonomy" id="3036245"/>
    <lineage>
        <taxon>Bacteria</taxon>
        <taxon>Pseudomonadati</taxon>
        <taxon>Pseudomonadota</taxon>
        <taxon>Alphaproteobacteria</taxon>
        <taxon>Rhodobacterales</taxon>
        <taxon>Paracoccaceae</taxon>
        <taxon>Paralimibaculum</taxon>
    </lineage>
</organism>
<name>A0ABQ6LR94_9RHOB</name>
<protein>
    <submittedName>
        <fullName evidence="3">Membrane protein</fullName>
    </submittedName>
</protein>
<evidence type="ECO:0000259" key="2">
    <source>
        <dbReference type="Pfam" id="PF07090"/>
    </source>
</evidence>
<dbReference type="SUPFAM" id="SSF52317">
    <property type="entry name" value="Class I glutamine amidotransferase-like"/>
    <property type="match status" value="1"/>
</dbReference>
<dbReference type="PANTHER" id="PTHR37947">
    <property type="entry name" value="BLL2462 PROTEIN"/>
    <property type="match status" value="1"/>
</dbReference>
<sequence>MAVTLSFAPLLPWAAITALGLASAGFVGFALWRGLPGWWLRALGLGLLVLSLAGPQLREEAREGLPSVAYLVVDRSESTTLEDRAGQIEDAAEALAESIRALSSPDAPLELEIVETGQDPEGRDAGTRLLTALDEAAARTPPEQIAGAILLSDGQVHDAERLEGFPAPVHGLIAGERDAFDVALDLVTAPGFGIVGGQVSFGLRVRVLGAAPGEIGPRVPALVAIDGGAPRPVLLSLGSETLVPVPIEHAGPTVVDIRIPEREGELTARNNRVIAEVNGVRDRLRVLLVSGEPHPGGRTWRDLLKSDPAVDLIHFTILRPPAKQDGTPVSELSLIAFPTRELFLEKIDGFDLIIFDRYRYRRVLLPAYLARIGTYVREGGAVLLASGPAFAGADSLARTPLAAILPALPSLEVIERPFRPQITDLGARHPVTAGLAEAAGIGPDGPQWGSWMRQITVEPRSGSIVMSGIEDRPLLILDRVGKGRVALLASDHAWLWTRGHEGGGPQADLLRRTAHWLMREPELEEEAMFTRVEGRRVVIERRTLAERPPEELLATPPDGAAEPETRALAYAPAGPGRWRAVLDGAEEGLWRFSDGERMAVAAVGPPAPMEYRNPIASETPVEPLVDATGGRIAWLSDGLPDLRSVAEGRRAHGRGWFGLERRDAYRVTGIELTPLLPAWAAALATGLLFLAAWRREGR</sequence>
<evidence type="ECO:0000313" key="3">
    <source>
        <dbReference type="EMBL" id="GMG83789.1"/>
    </source>
</evidence>
<proteinExistence type="predicted"/>
<dbReference type="Proteomes" id="UP001239909">
    <property type="component" value="Unassembled WGS sequence"/>
</dbReference>
<dbReference type="PANTHER" id="PTHR37947:SF1">
    <property type="entry name" value="BLL2462 PROTEIN"/>
    <property type="match status" value="1"/>
</dbReference>
<reference evidence="3 4" key="1">
    <citation type="submission" date="2023-04" db="EMBL/GenBank/DDBJ databases">
        <title>Marinoamorphus aggregata gen. nov., sp. Nov., isolate from tissue of brittle star Ophioplocus japonicus.</title>
        <authorList>
            <person name="Kawano K."/>
            <person name="Sawayama S."/>
            <person name="Nakagawa S."/>
        </authorList>
    </citation>
    <scope>NUCLEOTIDE SEQUENCE [LARGE SCALE GENOMIC DNA]</scope>
    <source>
        <strain evidence="3 4">NKW23</strain>
    </source>
</reference>
<gene>
    <name evidence="3" type="ORF">LNKW23_30030</name>
</gene>
<dbReference type="RefSeq" id="WP_285672600.1">
    <property type="nucleotide sequence ID" value="NZ_BSYI01000024.1"/>
</dbReference>
<dbReference type="Gene3D" id="3.40.50.880">
    <property type="match status" value="1"/>
</dbReference>
<keyword evidence="1" id="KW-0812">Transmembrane</keyword>
<accession>A0ABQ6LR94</accession>
<feature type="transmembrane region" description="Helical" evidence="1">
    <location>
        <begin position="38"/>
        <end position="57"/>
    </location>
</feature>
<comment type="caution">
    <text evidence="3">The sequence shown here is derived from an EMBL/GenBank/DDBJ whole genome shotgun (WGS) entry which is preliminary data.</text>
</comment>
<dbReference type="EMBL" id="BSYI01000024">
    <property type="protein sequence ID" value="GMG83789.1"/>
    <property type="molecule type" value="Genomic_DNA"/>
</dbReference>
<dbReference type="InterPro" id="IPR029062">
    <property type="entry name" value="Class_I_gatase-like"/>
</dbReference>
<evidence type="ECO:0000256" key="1">
    <source>
        <dbReference type="SAM" id="Phobius"/>
    </source>
</evidence>
<keyword evidence="4" id="KW-1185">Reference proteome</keyword>
<keyword evidence="1" id="KW-1133">Transmembrane helix</keyword>
<feature type="transmembrane region" description="Helical" evidence="1">
    <location>
        <begin position="12"/>
        <end position="31"/>
    </location>
</feature>
<feature type="domain" description="Putative glutamine amidotransferase" evidence="2">
    <location>
        <begin position="360"/>
        <end position="497"/>
    </location>
</feature>
<dbReference type="Pfam" id="PF07090">
    <property type="entry name" value="GATase1_like"/>
    <property type="match status" value="1"/>
</dbReference>
<keyword evidence="1" id="KW-0472">Membrane</keyword>
<evidence type="ECO:0000313" key="4">
    <source>
        <dbReference type="Proteomes" id="UP001239909"/>
    </source>
</evidence>
<feature type="transmembrane region" description="Helical" evidence="1">
    <location>
        <begin position="675"/>
        <end position="693"/>
    </location>
</feature>
<dbReference type="InterPro" id="IPR010768">
    <property type="entry name" value="GATase1-like"/>
</dbReference>